<protein>
    <recommendedName>
        <fullName evidence="6">Molecular chaperone Skp</fullName>
    </recommendedName>
</protein>
<dbReference type="Proteomes" id="UP000179076">
    <property type="component" value="Unassembled WGS sequence"/>
</dbReference>
<dbReference type="Gene3D" id="3.30.910.20">
    <property type="entry name" value="Skp domain"/>
    <property type="match status" value="1"/>
</dbReference>
<keyword evidence="1" id="KW-0732">Signal</keyword>
<sequence>MGACGAGANAAELKIGYVNAVKVIEEAPQGEAALKKLEAEFGPRDKKLVALQADVKKLEDALEKNGLLLKDAERRAKELEIVGLKRDVRRATQEFREDYNLRRNEELAALQKVVFKAIVEIAKQEAYDLILHEGTIYASKRVDLTDRVLKKLGKK</sequence>
<name>A0A1F6VHE8_9PROT</name>
<evidence type="ECO:0000256" key="1">
    <source>
        <dbReference type="ARBA" id="ARBA00022729"/>
    </source>
</evidence>
<dbReference type="SMART" id="SM00935">
    <property type="entry name" value="OmpH"/>
    <property type="match status" value="1"/>
</dbReference>
<dbReference type="InterPro" id="IPR024930">
    <property type="entry name" value="Skp_dom_sf"/>
</dbReference>
<dbReference type="InterPro" id="IPR005632">
    <property type="entry name" value="Chaperone_Skp"/>
</dbReference>
<gene>
    <name evidence="4" type="ORF">A2W18_08630</name>
</gene>
<dbReference type="SUPFAM" id="SSF111384">
    <property type="entry name" value="OmpH-like"/>
    <property type="match status" value="1"/>
</dbReference>
<comment type="similarity">
    <text evidence="2">Belongs to the skp family.</text>
</comment>
<comment type="caution">
    <text evidence="4">The sequence shown here is derived from an EMBL/GenBank/DDBJ whole genome shotgun (WGS) entry which is preliminary data.</text>
</comment>
<dbReference type="EMBL" id="MFSP01000031">
    <property type="protein sequence ID" value="OGI68998.1"/>
    <property type="molecule type" value="Genomic_DNA"/>
</dbReference>
<dbReference type="PANTHER" id="PTHR35089:SF1">
    <property type="entry name" value="CHAPERONE PROTEIN SKP"/>
    <property type="match status" value="1"/>
</dbReference>
<accession>A0A1F6VHE8</accession>
<dbReference type="AlphaFoldDB" id="A0A1F6VHE8"/>
<feature type="coiled-coil region" evidence="3">
    <location>
        <begin position="55"/>
        <end position="94"/>
    </location>
</feature>
<organism evidence="4 5">
    <name type="scientific">Candidatus Muproteobacteria bacterium RBG_16_60_9</name>
    <dbReference type="NCBI Taxonomy" id="1817755"/>
    <lineage>
        <taxon>Bacteria</taxon>
        <taxon>Pseudomonadati</taxon>
        <taxon>Pseudomonadota</taxon>
        <taxon>Candidatus Muproteobacteria</taxon>
    </lineage>
</organism>
<evidence type="ECO:0000313" key="5">
    <source>
        <dbReference type="Proteomes" id="UP000179076"/>
    </source>
</evidence>
<evidence type="ECO:0000256" key="2">
    <source>
        <dbReference type="PIRNR" id="PIRNR002094"/>
    </source>
</evidence>
<dbReference type="GO" id="GO:0005829">
    <property type="term" value="C:cytosol"/>
    <property type="evidence" value="ECO:0007669"/>
    <property type="project" value="TreeGrafter"/>
</dbReference>
<dbReference type="GO" id="GO:0050821">
    <property type="term" value="P:protein stabilization"/>
    <property type="evidence" value="ECO:0007669"/>
    <property type="project" value="TreeGrafter"/>
</dbReference>
<evidence type="ECO:0000256" key="3">
    <source>
        <dbReference type="SAM" id="Coils"/>
    </source>
</evidence>
<dbReference type="GO" id="GO:0051082">
    <property type="term" value="F:unfolded protein binding"/>
    <property type="evidence" value="ECO:0007669"/>
    <property type="project" value="InterPro"/>
</dbReference>
<reference evidence="4 5" key="1">
    <citation type="journal article" date="2016" name="Nat. Commun.">
        <title>Thousands of microbial genomes shed light on interconnected biogeochemical processes in an aquifer system.</title>
        <authorList>
            <person name="Anantharaman K."/>
            <person name="Brown C.T."/>
            <person name="Hug L.A."/>
            <person name="Sharon I."/>
            <person name="Castelle C.J."/>
            <person name="Probst A.J."/>
            <person name="Thomas B.C."/>
            <person name="Singh A."/>
            <person name="Wilkins M.J."/>
            <person name="Karaoz U."/>
            <person name="Brodie E.L."/>
            <person name="Williams K.H."/>
            <person name="Hubbard S.S."/>
            <person name="Banfield J.F."/>
        </authorList>
    </citation>
    <scope>NUCLEOTIDE SEQUENCE [LARGE SCALE GENOMIC DNA]</scope>
</reference>
<dbReference type="Pfam" id="PF03938">
    <property type="entry name" value="OmpH"/>
    <property type="match status" value="1"/>
</dbReference>
<dbReference type="PANTHER" id="PTHR35089">
    <property type="entry name" value="CHAPERONE PROTEIN SKP"/>
    <property type="match status" value="1"/>
</dbReference>
<proteinExistence type="inferred from homology"/>
<keyword evidence="3" id="KW-0175">Coiled coil</keyword>
<evidence type="ECO:0000313" key="4">
    <source>
        <dbReference type="EMBL" id="OGI68998.1"/>
    </source>
</evidence>
<dbReference type="PIRSF" id="PIRSF002094">
    <property type="entry name" value="OMP26_Skp"/>
    <property type="match status" value="1"/>
</dbReference>
<evidence type="ECO:0008006" key="6">
    <source>
        <dbReference type="Google" id="ProtNLM"/>
    </source>
</evidence>